<accession>X0U9P9</accession>
<feature type="non-terminal residue" evidence="1">
    <location>
        <position position="35"/>
    </location>
</feature>
<name>X0U9P9_9ZZZZ</name>
<dbReference type="EMBL" id="BARS01014693">
    <property type="protein sequence ID" value="GAF96031.1"/>
    <property type="molecule type" value="Genomic_DNA"/>
</dbReference>
<proteinExistence type="predicted"/>
<comment type="caution">
    <text evidence="1">The sequence shown here is derived from an EMBL/GenBank/DDBJ whole genome shotgun (WGS) entry which is preliminary data.</text>
</comment>
<feature type="non-terminal residue" evidence="1">
    <location>
        <position position="1"/>
    </location>
</feature>
<protein>
    <submittedName>
        <fullName evidence="1">Uncharacterized protein</fullName>
    </submittedName>
</protein>
<organism evidence="1">
    <name type="scientific">marine sediment metagenome</name>
    <dbReference type="NCBI Taxonomy" id="412755"/>
    <lineage>
        <taxon>unclassified sequences</taxon>
        <taxon>metagenomes</taxon>
        <taxon>ecological metagenomes</taxon>
    </lineage>
</organism>
<evidence type="ECO:0000313" key="1">
    <source>
        <dbReference type="EMBL" id="GAF96031.1"/>
    </source>
</evidence>
<sequence length="35" mass="3827">TGGELFTPDLQDRLAFALLKRRGYAAFIAGTLSRT</sequence>
<gene>
    <name evidence="1" type="ORF">S01H1_24547</name>
</gene>
<dbReference type="AlphaFoldDB" id="X0U9P9"/>
<reference evidence="1" key="1">
    <citation type="journal article" date="2014" name="Front. Microbiol.">
        <title>High frequency of phylogenetically diverse reductive dehalogenase-homologous genes in deep subseafloor sedimentary metagenomes.</title>
        <authorList>
            <person name="Kawai M."/>
            <person name="Futagami T."/>
            <person name="Toyoda A."/>
            <person name="Takaki Y."/>
            <person name="Nishi S."/>
            <person name="Hori S."/>
            <person name="Arai W."/>
            <person name="Tsubouchi T."/>
            <person name="Morono Y."/>
            <person name="Uchiyama I."/>
            <person name="Ito T."/>
            <person name="Fujiyama A."/>
            <person name="Inagaki F."/>
            <person name="Takami H."/>
        </authorList>
    </citation>
    <scope>NUCLEOTIDE SEQUENCE</scope>
    <source>
        <strain evidence="1">Expedition CK06-06</strain>
    </source>
</reference>